<dbReference type="PANTHER" id="PTHR33360">
    <property type="entry name" value="TRANSPOSASE FOR INSERTION SEQUENCE ELEMENT IS200"/>
    <property type="match status" value="1"/>
</dbReference>
<dbReference type="NCBIfam" id="NF033573">
    <property type="entry name" value="transpos_IS200"/>
    <property type="match status" value="1"/>
</dbReference>
<proteinExistence type="predicted"/>
<dbReference type="Pfam" id="PF01797">
    <property type="entry name" value="Y1_Tnp"/>
    <property type="match status" value="1"/>
</dbReference>
<feature type="domain" description="Transposase IS200-like" evidence="1">
    <location>
        <begin position="3"/>
        <end position="120"/>
    </location>
</feature>
<dbReference type="Proteomes" id="UP000580839">
    <property type="component" value="Unassembled WGS sequence"/>
</dbReference>
<accession>A0A849SDM2</accession>
<dbReference type="GO" id="GO:0004803">
    <property type="term" value="F:transposase activity"/>
    <property type="evidence" value="ECO:0007669"/>
    <property type="project" value="InterPro"/>
</dbReference>
<dbReference type="PANTHER" id="PTHR33360:SF2">
    <property type="entry name" value="TRANSPOSASE FOR INSERTION SEQUENCE ELEMENT IS200"/>
    <property type="match status" value="1"/>
</dbReference>
<comment type="caution">
    <text evidence="2">The sequence shown here is derived from an EMBL/GenBank/DDBJ whole genome shotgun (WGS) entry which is preliminary data.</text>
</comment>
<dbReference type="SMART" id="SM01321">
    <property type="entry name" value="Y1_Tnp"/>
    <property type="match status" value="1"/>
</dbReference>
<dbReference type="InterPro" id="IPR036515">
    <property type="entry name" value="Transposase_17_sf"/>
</dbReference>
<evidence type="ECO:0000259" key="1">
    <source>
        <dbReference type="SMART" id="SM01321"/>
    </source>
</evidence>
<gene>
    <name evidence="2" type="primary">tnpA</name>
    <name evidence="2" type="ORF">HOP12_04795</name>
</gene>
<dbReference type="Gene3D" id="3.30.70.1290">
    <property type="entry name" value="Transposase IS200-like"/>
    <property type="match status" value="1"/>
</dbReference>
<dbReference type="GO" id="GO:0006313">
    <property type="term" value="P:DNA transposition"/>
    <property type="evidence" value="ECO:0007669"/>
    <property type="project" value="InterPro"/>
</dbReference>
<dbReference type="InterPro" id="IPR002686">
    <property type="entry name" value="Transposase_17"/>
</dbReference>
<evidence type="ECO:0000313" key="3">
    <source>
        <dbReference type="Proteomes" id="UP000580839"/>
    </source>
</evidence>
<name>A0A849SDM2_UNCEI</name>
<dbReference type="EMBL" id="JABFRW010000052">
    <property type="protein sequence ID" value="NOT33472.1"/>
    <property type="molecule type" value="Genomic_DNA"/>
</dbReference>
<reference evidence="2 3" key="1">
    <citation type="submission" date="2020-04" db="EMBL/GenBank/DDBJ databases">
        <title>Metagenomic profiling of ammonia- and methane-oxidizing microorganisms in a Dutch drinking water treatment plant.</title>
        <authorList>
            <person name="Poghosyan L."/>
            <person name="Leucker S."/>
        </authorList>
    </citation>
    <scope>NUCLEOTIDE SEQUENCE [LARGE SCALE GENOMIC DNA]</scope>
    <source>
        <strain evidence="2">S-RSF-IL-03</strain>
    </source>
</reference>
<protein>
    <submittedName>
        <fullName evidence="2">IS200/IS605 family transposase</fullName>
    </submittedName>
</protein>
<evidence type="ECO:0000313" key="2">
    <source>
        <dbReference type="EMBL" id="NOT33472.1"/>
    </source>
</evidence>
<dbReference type="GO" id="GO:0003677">
    <property type="term" value="F:DNA binding"/>
    <property type="evidence" value="ECO:0007669"/>
    <property type="project" value="InterPro"/>
</dbReference>
<dbReference type="AlphaFoldDB" id="A0A849SDM2"/>
<organism evidence="2 3">
    <name type="scientific">Eiseniibacteriota bacterium</name>
    <dbReference type="NCBI Taxonomy" id="2212470"/>
    <lineage>
        <taxon>Bacteria</taxon>
        <taxon>Candidatus Eiseniibacteriota</taxon>
    </lineage>
</organism>
<dbReference type="SUPFAM" id="SSF143422">
    <property type="entry name" value="Transposase IS200-like"/>
    <property type="match status" value="1"/>
</dbReference>
<sequence>MYRSRLHYLVTWSTRGRRPVMKDRHAVTLESLIRTLCEERGFEVVDLAVGLDHVHVLMGLRPAQSIASAIRELKGRTSVVLLERHPELRVWLGGNLVWDERYAVETVSASRLERVQSRLHTVHRSHHRVSDESNLARAS</sequence>